<dbReference type="OrthoDB" id="2143914at2759"/>
<name>A0A9P7Y1D6_9FUNG</name>
<sequence length="966" mass="110487">MAWIGRVFGAGARGTHKLVGRGSHLLRNVYVWTPEIDAKILEMRLEGNTWHEIGAAIGREHSSCHQRYLKELDPALHRKWNPENLERLNAMVADGKSWRYVSEKLLFTQSICREKWMSMNQDLVQKAKEMKKLERPRAIRLVRESGVSTVETYRKSGMLPASKYRWCPHAEALLLELKDRGFNWRQIASVLGMVPMSCYLRYQHQLKPKLKTGWIPPKIDASNVPYYLLPRRIRPLPSNTLATAAADLTPNNATSSALTATVGSGGFIPWLRTKNSFPKDNSVPAAILGVLTDDFSYDVREPTSSRTRTWTPEEDIFIITGREQGASFKTIGERLKLDPRICYSRYYTALEPGTQDKEWTPALVEKLRFYVQQGVAWSTIAHELGFHRVICREKYLEISRSPEQTTESSGSHSQQDDTHPASSGTTTCGDNVASRESNMEDDQDLKDHVDEMLEEEYSGSDGDDDDYFGDGNGDSENDEDDGDDDGDDIVHMGDAEEGEEDDSMTVVKRSRQTNKQKSPPISSPTVRSIWDQESFMRERQRLWTTTEETTLIQHVIRNGTRNWDEISKTLGGTHSAEECRAYWKFLDMPVIRHARDRTKWSPQSEALFWELWLERGSNYEEIARTLTENYDEDDTPSGNRPVFEAKDCESLFTARTKHLRKDRGLDETQLQKEYVDIALVQAKKPAPPFKWTKEKSVILQKIIRQRLKTRGVQVNWINWRWVARHVGGGATAQRCSTHWRALRMVEMDKDSWTDEEVLLLEKGIREVGTTFNEDGVASEMGDYAPGEPTVPGFRAIQRFYLPNYGVDFLQRKYFLLSDKATEVTVQEYMAILEAVEEYGEHHWDKVVRRLRTLPSSSSTGSALSSSVSIAPAAETAWTKAPCRRVWESSYKYNLLYTPWSAAEDLDLRDSVEHLGKGDWALISRFFPGKSAWQCRLRWCQITDPHLQPPSSSFSSDHPSQHPTTTS</sequence>
<reference evidence="4" key="1">
    <citation type="submission" date="2021-06" db="EMBL/GenBank/DDBJ databases">
        <title>Genome Sequence of Mortierella hyaline Strain SCG-10, a Cold-Adapted, Nitrate-Reducing Fungus Isolated from Soil in Minnesota, USA.</title>
        <authorList>
            <person name="Aldossari N."/>
        </authorList>
    </citation>
    <scope>NUCLEOTIDE SEQUENCE</scope>
    <source>
        <strain evidence="4">SCG-10</strain>
    </source>
</reference>
<dbReference type="Gene3D" id="1.10.10.60">
    <property type="entry name" value="Homeodomain-like"/>
    <property type="match status" value="2"/>
</dbReference>
<dbReference type="GO" id="GO:0000981">
    <property type="term" value="F:DNA-binding transcription factor activity, RNA polymerase II-specific"/>
    <property type="evidence" value="ECO:0007669"/>
    <property type="project" value="TreeGrafter"/>
</dbReference>
<dbReference type="PANTHER" id="PTHR45614:SF51">
    <property type="entry name" value="MYB-LIKE DNA-BINDING PROTEIN BAS1"/>
    <property type="match status" value="1"/>
</dbReference>
<protein>
    <submittedName>
        <fullName evidence="4">Myblike DNAbinding domain-containing protein</fullName>
    </submittedName>
</protein>
<dbReference type="InterPro" id="IPR050560">
    <property type="entry name" value="MYB_TF"/>
</dbReference>
<feature type="region of interest" description="Disordered" evidence="1">
    <location>
        <begin position="947"/>
        <end position="966"/>
    </location>
</feature>
<dbReference type="AlphaFoldDB" id="A0A9P7Y1D6"/>
<dbReference type="SMART" id="SM00717">
    <property type="entry name" value="SANT"/>
    <property type="match status" value="7"/>
</dbReference>
<feature type="compositionally biased region" description="Polar residues" evidence="1">
    <location>
        <begin position="420"/>
        <end position="429"/>
    </location>
</feature>
<dbReference type="PANTHER" id="PTHR45614">
    <property type="entry name" value="MYB PROTEIN-RELATED"/>
    <property type="match status" value="1"/>
</dbReference>
<feature type="compositionally biased region" description="Acidic residues" evidence="1">
    <location>
        <begin position="456"/>
        <end position="487"/>
    </location>
</feature>
<feature type="domain" description="Myb-like" evidence="2">
    <location>
        <begin position="898"/>
        <end position="942"/>
    </location>
</feature>
<feature type="compositionally biased region" description="Polar residues" evidence="1">
    <location>
        <begin position="515"/>
        <end position="526"/>
    </location>
</feature>
<accession>A0A9P7Y1D6</accession>
<dbReference type="EMBL" id="JAHRHY010000003">
    <property type="protein sequence ID" value="KAG9071150.1"/>
    <property type="molecule type" value="Genomic_DNA"/>
</dbReference>
<feature type="region of interest" description="Disordered" evidence="1">
    <location>
        <begin position="456"/>
        <end position="529"/>
    </location>
</feature>
<evidence type="ECO:0000259" key="3">
    <source>
        <dbReference type="PROSITE" id="PS51294"/>
    </source>
</evidence>
<dbReference type="Proteomes" id="UP000707451">
    <property type="component" value="Unassembled WGS sequence"/>
</dbReference>
<feature type="domain" description="HTH myb-type" evidence="3">
    <location>
        <begin position="543"/>
        <end position="591"/>
    </location>
</feature>
<dbReference type="InterPro" id="IPR009057">
    <property type="entry name" value="Homeodomain-like_sf"/>
</dbReference>
<gene>
    <name evidence="4" type="primary">SNAPC4_2</name>
    <name evidence="4" type="ORF">KI688_008693</name>
</gene>
<dbReference type="InterPro" id="IPR001005">
    <property type="entry name" value="SANT/Myb"/>
</dbReference>
<organism evidence="4 5">
    <name type="scientific">Linnemannia hyalina</name>
    <dbReference type="NCBI Taxonomy" id="64524"/>
    <lineage>
        <taxon>Eukaryota</taxon>
        <taxon>Fungi</taxon>
        <taxon>Fungi incertae sedis</taxon>
        <taxon>Mucoromycota</taxon>
        <taxon>Mortierellomycotina</taxon>
        <taxon>Mortierellomycetes</taxon>
        <taxon>Mortierellales</taxon>
        <taxon>Mortierellaceae</taxon>
        <taxon>Linnemannia</taxon>
    </lineage>
</organism>
<dbReference type="InterPro" id="IPR017930">
    <property type="entry name" value="Myb_dom"/>
</dbReference>
<evidence type="ECO:0000256" key="1">
    <source>
        <dbReference type="SAM" id="MobiDB-lite"/>
    </source>
</evidence>
<feature type="region of interest" description="Disordered" evidence="1">
    <location>
        <begin position="401"/>
        <end position="443"/>
    </location>
</feature>
<proteinExistence type="predicted"/>
<dbReference type="GO" id="GO:0000978">
    <property type="term" value="F:RNA polymerase II cis-regulatory region sequence-specific DNA binding"/>
    <property type="evidence" value="ECO:0007669"/>
    <property type="project" value="TreeGrafter"/>
</dbReference>
<feature type="domain" description="Myb-like" evidence="2">
    <location>
        <begin position="543"/>
        <end position="587"/>
    </location>
</feature>
<comment type="caution">
    <text evidence="4">The sequence shown here is derived from an EMBL/GenBank/DDBJ whole genome shotgun (WGS) entry which is preliminary data.</text>
</comment>
<keyword evidence="5" id="KW-1185">Reference proteome</keyword>
<dbReference type="PROSITE" id="PS51294">
    <property type="entry name" value="HTH_MYB"/>
    <property type="match status" value="2"/>
</dbReference>
<evidence type="ECO:0000313" key="5">
    <source>
        <dbReference type="Proteomes" id="UP000707451"/>
    </source>
</evidence>
<evidence type="ECO:0000259" key="2">
    <source>
        <dbReference type="PROSITE" id="PS50090"/>
    </source>
</evidence>
<dbReference type="GO" id="GO:0005634">
    <property type="term" value="C:nucleus"/>
    <property type="evidence" value="ECO:0007669"/>
    <property type="project" value="TreeGrafter"/>
</dbReference>
<dbReference type="SUPFAM" id="SSF46689">
    <property type="entry name" value="Homeodomain-like"/>
    <property type="match status" value="2"/>
</dbReference>
<dbReference type="Pfam" id="PF00249">
    <property type="entry name" value="Myb_DNA-binding"/>
    <property type="match status" value="2"/>
</dbReference>
<dbReference type="Pfam" id="PF13921">
    <property type="entry name" value="Myb_DNA-bind_6"/>
    <property type="match status" value="1"/>
</dbReference>
<evidence type="ECO:0000313" key="4">
    <source>
        <dbReference type="EMBL" id="KAG9071150.1"/>
    </source>
</evidence>
<dbReference type="PROSITE" id="PS50090">
    <property type="entry name" value="MYB_LIKE"/>
    <property type="match status" value="3"/>
</dbReference>
<dbReference type="CDD" id="cd00167">
    <property type="entry name" value="SANT"/>
    <property type="match status" value="2"/>
</dbReference>
<feature type="domain" description="HTH myb-type" evidence="3">
    <location>
        <begin position="898"/>
        <end position="946"/>
    </location>
</feature>
<feature type="domain" description="Myb-like" evidence="2">
    <location>
        <begin position="690"/>
        <end position="743"/>
    </location>
</feature>
<feature type="compositionally biased region" description="Polar residues" evidence="1">
    <location>
        <begin position="401"/>
        <end position="413"/>
    </location>
</feature>